<dbReference type="Gene3D" id="3.40.630.30">
    <property type="match status" value="1"/>
</dbReference>
<name>A0A5F9CFE7_RABIT</name>
<evidence type="ECO:0000313" key="1">
    <source>
        <dbReference type="Ensembl" id="ENSOCUP00000032357.1"/>
    </source>
</evidence>
<keyword evidence="2" id="KW-1185">Reference proteome</keyword>
<organism evidence="1 2">
    <name type="scientific">Oryctolagus cuniculus</name>
    <name type="common">Rabbit</name>
    <dbReference type="NCBI Taxonomy" id="9986"/>
    <lineage>
        <taxon>Eukaryota</taxon>
        <taxon>Metazoa</taxon>
        <taxon>Chordata</taxon>
        <taxon>Craniata</taxon>
        <taxon>Vertebrata</taxon>
        <taxon>Euteleostomi</taxon>
        <taxon>Mammalia</taxon>
        <taxon>Eutheria</taxon>
        <taxon>Euarchontoglires</taxon>
        <taxon>Glires</taxon>
        <taxon>Lagomorpha</taxon>
        <taxon>Leporidae</taxon>
        <taxon>Oryctolagus</taxon>
    </lineage>
</organism>
<reference evidence="1 2" key="1">
    <citation type="journal article" date="2011" name="Nature">
        <title>A high-resolution map of human evolutionary constraint using 29 mammals.</title>
        <authorList>
            <person name="Lindblad-Toh K."/>
            <person name="Garber M."/>
            <person name="Zuk O."/>
            <person name="Lin M.F."/>
            <person name="Parker B.J."/>
            <person name="Washietl S."/>
            <person name="Kheradpour P."/>
            <person name="Ernst J."/>
            <person name="Jordan G."/>
            <person name="Mauceli E."/>
            <person name="Ward L.D."/>
            <person name="Lowe C.B."/>
            <person name="Holloway A.K."/>
            <person name="Clamp M."/>
            <person name="Gnerre S."/>
            <person name="Alfoldi J."/>
            <person name="Beal K."/>
            <person name="Chang J."/>
            <person name="Clawson H."/>
            <person name="Cuff J."/>
            <person name="Di Palma F."/>
            <person name="Fitzgerald S."/>
            <person name="Flicek P."/>
            <person name="Guttman M."/>
            <person name="Hubisz M.J."/>
            <person name="Jaffe D.B."/>
            <person name="Jungreis I."/>
            <person name="Kent W.J."/>
            <person name="Kostka D."/>
            <person name="Lara M."/>
            <person name="Martins A.L."/>
            <person name="Massingham T."/>
            <person name="Moltke I."/>
            <person name="Raney B.J."/>
            <person name="Rasmussen M.D."/>
            <person name="Robinson J."/>
            <person name="Stark A."/>
            <person name="Vilella A.J."/>
            <person name="Wen J."/>
            <person name="Xie X."/>
            <person name="Zody M.C."/>
            <person name="Baldwin J."/>
            <person name="Bloom T."/>
            <person name="Chin C.W."/>
            <person name="Heiman D."/>
            <person name="Nicol R."/>
            <person name="Nusbaum C."/>
            <person name="Young S."/>
            <person name="Wilkinson J."/>
            <person name="Worley K.C."/>
            <person name="Kovar C.L."/>
            <person name="Muzny D.M."/>
            <person name="Gibbs R.A."/>
            <person name="Cree A."/>
            <person name="Dihn H.H."/>
            <person name="Fowler G."/>
            <person name="Jhangiani S."/>
            <person name="Joshi V."/>
            <person name="Lee S."/>
            <person name="Lewis L.R."/>
            <person name="Nazareth L.V."/>
            <person name="Okwuonu G."/>
            <person name="Santibanez J."/>
            <person name="Warren W.C."/>
            <person name="Mardis E.R."/>
            <person name="Weinstock G.M."/>
            <person name="Wilson R.K."/>
            <person name="Delehaunty K."/>
            <person name="Dooling D."/>
            <person name="Fronik C."/>
            <person name="Fulton L."/>
            <person name="Fulton B."/>
            <person name="Graves T."/>
            <person name="Minx P."/>
            <person name="Sodergren E."/>
            <person name="Birney E."/>
            <person name="Margulies E.H."/>
            <person name="Herrero J."/>
            <person name="Green E.D."/>
            <person name="Haussler D."/>
            <person name="Siepel A."/>
            <person name="Goldman N."/>
            <person name="Pollard K.S."/>
            <person name="Pedersen J.S."/>
            <person name="Lander E.S."/>
            <person name="Kellis M."/>
        </authorList>
    </citation>
    <scope>NUCLEOTIDE SEQUENCE [LARGE SCALE GENOMIC DNA]</scope>
    <source>
        <strain evidence="2">Thorbecke</strain>
    </source>
</reference>
<dbReference type="STRING" id="9986.ENSOCUP00000032357"/>
<sequence>KTRVWAPTPHNIKQLERLNEVIFSASYNDKIYKDFMEVGELSKFNYHKRIEPENDHMLQKNLKSLLSNADVDVQKADN</sequence>
<proteinExistence type="predicted"/>
<dbReference type="InParanoid" id="A0A5F9CFE7"/>
<dbReference type="Ensembl" id="ENSOCUT00000038726.1">
    <property type="protein sequence ID" value="ENSOCUP00000032357.1"/>
    <property type="gene ID" value="ENSOCUG00000037540.1"/>
</dbReference>
<reference evidence="1" key="2">
    <citation type="submission" date="2025-08" db="UniProtKB">
        <authorList>
            <consortium name="Ensembl"/>
        </authorList>
    </citation>
    <scope>IDENTIFICATION</scope>
    <source>
        <strain evidence="1">Thorbecke</strain>
    </source>
</reference>
<dbReference type="AlphaFoldDB" id="A0A5F9CFE7"/>
<evidence type="ECO:0000313" key="2">
    <source>
        <dbReference type="Proteomes" id="UP000001811"/>
    </source>
</evidence>
<dbReference type="Proteomes" id="UP000001811">
    <property type="component" value="Unplaced"/>
</dbReference>
<dbReference type="GeneTree" id="ENSGT00940000165624"/>
<accession>A0A5F9CFE7</accession>
<protein>
    <submittedName>
        <fullName evidence="1">Uncharacterized protein</fullName>
    </submittedName>
</protein>
<dbReference type="Bgee" id="ENSOCUG00000037540">
    <property type="expression patterns" value="Expressed in smooth muscle tissue and 4 other cell types or tissues"/>
</dbReference>
<reference evidence="1" key="3">
    <citation type="submission" date="2025-09" db="UniProtKB">
        <authorList>
            <consortium name="Ensembl"/>
        </authorList>
    </citation>
    <scope>IDENTIFICATION</scope>
    <source>
        <strain evidence="1">Thorbecke</strain>
    </source>
</reference>
<dbReference type="SMR" id="A0A5F9CFE7"/>